<protein>
    <submittedName>
        <fullName evidence="1">Uncharacterized protein</fullName>
    </submittedName>
</protein>
<accession>X1CK25</accession>
<feature type="non-terminal residue" evidence="1">
    <location>
        <position position="1"/>
    </location>
</feature>
<gene>
    <name evidence="1" type="ORF">S01H4_59394</name>
</gene>
<evidence type="ECO:0000313" key="1">
    <source>
        <dbReference type="EMBL" id="GAH08062.1"/>
    </source>
</evidence>
<dbReference type="EMBL" id="BART01034822">
    <property type="protein sequence ID" value="GAH08062.1"/>
    <property type="molecule type" value="Genomic_DNA"/>
</dbReference>
<sequence>ILFSFKLLPNAIVESTSSCLKLVYRFGKFNSVIIRGLNSKNNEHKSRLVFRGLITIFLFLINNVDKDSSFGGL</sequence>
<name>X1CK25_9ZZZZ</name>
<organism evidence="1">
    <name type="scientific">marine sediment metagenome</name>
    <dbReference type="NCBI Taxonomy" id="412755"/>
    <lineage>
        <taxon>unclassified sequences</taxon>
        <taxon>metagenomes</taxon>
        <taxon>ecological metagenomes</taxon>
    </lineage>
</organism>
<dbReference type="AlphaFoldDB" id="X1CK25"/>
<reference evidence="1" key="1">
    <citation type="journal article" date="2014" name="Front. Microbiol.">
        <title>High frequency of phylogenetically diverse reductive dehalogenase-homologous genes in deep subseafloor sedimentary metagenomes.</title>
        <authorList>
            <person name="Kawai M."/>
            <person name="Futagami T."/>
            <person name="Toyoda A."/>
            <person name="Takaki Y."/>
            <person name="Nishi S."/>
            <person name="Hori S."/>
            <person name="Arai W."/>
            <person name="Tsubouchi T."/>
            <person name="Morono Y."/>
            <person name="Uchiyama I."/>
            <person name="Ito T."/>
            <person name="Fujiyama A."/>
            <person name="Inagaki F."/>
            <person name="Takami H."/>
        </authorList>
    </citation>
    <scope>NUCLEOTIDE SEQUENCE</scope>
    <source>
        <strain evidence="1">Expedition CK06-06</strain>
    </source>
</reference>
<proteinExistence type="predicted"/>
<comment type="caution">
    <text evidence="1">The sequence shown here is derived from an EMBL/GenBank/DDBJ whole genome shotgun (WGS) entry which is preliminary data.</text>
</comment>